<keyword evidence="2" id="KW-1133">Transmembrane helix</keyword>
<dbReference type="EMBL" id="JAKWBI020000030">
    <property type="protein sequence ID" value="KAJ2905554.1"/>
    <property type="molecule type" value="Genomic_DNA"/>
</dbReference>
<evidence type="ECO:0000256" key="1">
    <source>
        <dbReference type="SAM" id="MobiDB-lite"/>
    </source>
</evidence>
<dbReference type="AlphaFoldDB" id="A0AAD5RYA7"/>
<feature type="signal peptide" evidence="3">
    <location>
        <begin position="1"/>
        <end position="21"/>
    </location>
</feature>
<keyword evidence="3" id="KW-0732">Signal</keyword>
<gene>
    <name evidence="4" type="ORF">MKZ38_005198</name>
</gene>
<protein>
    <submittedName>
        <fullName evidence="4">Uncharacterized protein</fullName>
    </submittedName>
</protein>
<feature type="transmembrane region" description="Helical" evidence="2">
    <location>
        <begin position="250"/>
        <end position="273"/>
    </location>
</feature>
<organism evidence="4 5">
    <name type="scientific">Zalerion maritima</name>
    <dbReference type="NCBI Taxonomy" id="339359"/>
    <lineage>
        <taxon>Eukaryota</taxon>
        <taxon>Fungi</taxon>
        <taxon>Dikarya</taxon>
        <taxon>Ascomycota</taxon>
        <taxon>Pezizomycotina</taxon>
        <taxon>Sordariomycetes</taxon>
        <taxon>Lulworthiomycetidae</taxon>
        <taxon>Lulworthiales</taxon>
        <taxon>Lulworthiaceae</taxon>
        <taxon>Zalerion</taxon>
    </lineage>
</organism>
<name>A0AAD5RYA7_9PEZI</name>
<accession>A0AAD5RYA7</accession>
<feature type="region of interest" description="Disordered" evidence="1">
    <location>
        <begin position="213"/>
        <end position="244"/>
    </location>
</feature>
<evidence type="ECO:0000256" key="2">
    <source>
        <dbReference type="SAM" id="Phobius"/>
    </source>
</evidence>
<dbReference type="Proteomes" id="UP001201980">
    <property type="component" value="Unassembled WGS sequence"/>
</dbReference>
<evidence type="ECO:0000313" key="4">
    <source>
        <dbReference type="EMBL" id="KAJ2905554.1"/>
    </source>
</evidence>
<feature type="chain" id="PRO_5041899210" evidence="3">
    <location>
        <begin position="22"/>
        <end position="306"/>
    </location>
</feature>
<keyword evidence="5" id="KW-1185">Reference proteome</keyword>
<comment type="caution">
    <text evidence="4">The sequence shown here is derived from an EMBL/GenBank/DDBJ whole genome shotgun (WGS) entry which is preliminary data.</text>
</comment>
<keyword evidence="2" id="KW-0812">Transmembrane</keyword>
<proteinExistence type="predicted"/>
<reference evidence="4" key="1">
    <citation type="submission" date="2022-07" db="EMBL/GenBank/DDBJ databases">
        <title>Draft genome sequence of Zalerion maritima ATCC 34329, a (micro)plastics degrading marine fungus.</title>
        <authorList>
            <person name="Paco A."/>
            <person name="Goncalves M.F.M."/>
            <person name="Rocha-Santos T.A.P."/>
            <person name="Alves A."/>
        </authorList>
    </citation>
    <scope>NUCLEOTIDE SEQUENCE</scope>
    <source>
        <strain evidence="4">ATCC 34329</strain>
    </source>
</reference>
<keyword evidence="2" id="KW-0472">Membrane</keyword>
<evidence type="ECO:0000256" key="3">
    <source>
        <dbReference type="SAM" id="SignalP"/>
    </source>
</evidence>
<sequence length="306" mass="32890">MFLPTTLVLGLGLATTAVSSAIPESTSEFPLANDDTTEPDSTIPPGTIQAYTSSEFCQLRETTPERAWYSSYLKTYVHSLSPPGPFVLRPNEQCFQVSSSSPAAQKSLISSFAIMSPALCPDGSPADLAFYELGNEDCEGGPYISVSGKEIVLVAPKEYCLSRDMFGSVGFWCPELREEEEEEEEEEPGMGKKEMVDLGFEVGLEDVDIGGYEAVEGDDGEDDGDHDGDENPTPKPGDDNGNGNNGGGSILGLVVVIFFIIALSILSCTMAVLRWTQFLAKVSEGNINADFQQGLFGHRDGLIVLE</sequence>
<feature type="compositionally biased region" description="Acidic residues" evidence="1">
    <location>
        <begin position="215"/>
        <end position="230"/>
    </location>
</feature>
<evidence type="ECO:0000313" key="5">
    <source>
        <dbReference type="Proteomes" id="UP001201980"/>
    </source>
</evidence>